<dbReference type="VEuPathDB" id="FungiDB:CH63R_12209"/>
<accession>H1VQK8</accession>
<evidence type="ECO:0000256" key="1">
    <source>
        <dbReference type="SAM" id="Phobius"/>
    </source>
</evidence>
<keyword evidence="1" id="KW-1133">Transmembrane helix</keyword>
<reference evidence="3" key="1">
    <citation type="journal article" date="2012" name="Nat. Genet.">
        <title>Lifestyle transitions in plant pathogenic Colletotrichum fungi deciphered by genome and transcriptome analyses.</title>
        <authorList>
            <person name="O'Connell R.J."/>
            <person name="Thon M.R."/>
            <person name="Hacquard S."/>
            <person name="Amyotte S.G."/>
            <person name="Kleemann J."/>
            <person name="Torres M.F."/>
            <person name="Damm U."/>
            <person name="Buiate E.A."/>
            <person name="Epstein L."/>
            <person name="Alkan N."/>
            <person name="Altmueller J."/>
            <person name="Alvarado-Balderrama L."/>
            <person name="Bauser C.A."/>
            <person name="Becker C."/>
            <person name="Birren B.W."/>
            <person name="Chen Z."/>
            <person name="Choi J."/>
            <person name="Crouch J.A."/>
            <person name="Duvick J.P."/>
            <person name="Farman M.A."/>
            <person name="Gan P."/>
            <person name="Heiman D."/>
            <person name="Henrissat B."/>
            <person name="Howard R.J."/>
            <person name="Kabbage M."/>
            <person name="Koch C."/>
            <person name="Kracher B."/>
            <person name="Kubo Y."/>
            <person name="Law A.D."/>
            <person name="Lebrun M.-H."/>
            <person name="Lee Y.-H."/>
            <person name="Miyara I."/>
            <person name="Moore N."/>
            <person name="Neumann U."/>
            <person name="Nordstroem K."/>
            <person name="Panaccione D.G."/>
            <person name="Panstruga R."/>
            <person name="Place M."/>
            <person name="Proctor R.H."/>
            <person name="Prusky D."/>
            <person name="Rech G."/>
            <person name="Reinhardt R."/>
            <person name="Rollins J.A."/>
            <person name="Rounsley S."/>
            <person name="Schardl C.L."/>
            <person name="Schwartz D.C."/>
            <person name="Shenoy N."/>
            <person name="Shirasu K."/>
            <person name="Sikhakolli U.R."/>
            <person name="Stueber K."/>
            <person name="Sukno S.A."/>
            <person name="Sweigard J.A."/>
            <person name="Takano Y."/>
            <person name="Takahara H."/>
            <person name="Trail F."/>
            <person name="van der Does H.C."/>
            <person name="Voll L.M."/>
            <person name="Will I."/>
            <person name="Young S."/>
            <person name="Zeng Q."/>
            <person name="Zhang J."/>
            <person name="Zhou S."/>
            <person name="Dickman M.B."/>
            <person name="Schulze-Lefert P."/>
            <person name="Ver Loren van Themaat E."/>
            <person name="Ma L.-J."/>
            <person name="Vaillancourt L.J."/>
        </authorList>
    </citation>
    <scope>NUCLEOTIDE SEQUENCE [LARGE SCALE GENOMIC DNA]</scope>
    <source>
        <strain evidence="3">IMI 349063</strain>
    </source>
</reference>
<evidence type="ECO:0000313" key="3">
    <source>
        <dbReference type="Proteomes" id="UP000007174"/>
    </source>
</evidence>
<keyword evidence="1" id="KW-0472">Membrane</keyword>
<evidence type="ECO:0000313" key="2">
    <source>
        <dbReference type="EMBL" id="CCF42514.1"/>
    </source>
</evidence>
<dbReference type="EMBL" id="CACQ02005446">
    <property type="protein sequence ID" value="CCF42514.1"/>
    <property type="molecule type" value="Genomic_DNA"/>
</dbReference>
<name>H1VQK8_COLHI</name>
<sequence length="131" mass="14517">MAANKPLDDGHVSAGVVGGEANSINRVDTANDDADFQKMPKMDKVDEFGAHAKTDPKEIALVKKLDAYIIPILWLMYLFNFLDRNAIINARLNGLERTSAWSEPSTTLVYLWPDPIQHDSQQGAAVLVHGW</sequence>
<feature type="transmembrane region" description="Helical" evidence="1">
    <location>
        <begin position="65"/>
        <end position="82"/>
    </location>
</feature>
<gene>
    <name evidence="2" type="ORF">CH063_12490</name>
</gene>
<proteinExistence type="predicted"/>
<dbReference type="HOGENOM" id="CLU_1927461_0_0_1"/>
<keyword evidence="1" id="KW-0812">Transmembrane</keyword>
<organism evidence="2 3">
    <name type="scientific">Colletotrichum higginsianum (strain IMI 349063)</name>
    <name type="common">Crucifer anthracnose fungus</name>
    <dbReference type="NCBI Taxonomy" id="759273"/>
    <lineage>
        <taxon>Eukaryota</taxon>
        <taxon>Fungi</taxon>
        <taxon>Dikarya</taxon>
        <taxon>Ascomycota</taxon>
        <taxon>Pezizomycotina</taxon>
        <taxon>Sordariomycetes</taxon>
        <taxon>Hypocreomycetidae</taxon>
        <taxon>Glomerellales</taxon>
        <taxon>Glomerellaceae</taxon>
        <taxon>Colletotrichum</taxon>
        <taxon>Colletotrichum destructivum species complex</taxon>
    </lineage>
</organism>
<dbReference type="AlphaFoldDB" id="H1VQK8"/>
<protein>
    <submittedName>
        <fullName evidence="2">MFS transporter</fullName>
    </submittedName>
</protein>
<dbReference type="Proteomes" id="UP000007174">
    <property type="component" value="Unassembled WGS sequence"/>
</dbReference>